<keyword evidence="11" id="KW-0325">Glycoprotein</keyword>
<dbReference type="InterPro" id="IPR032675">
    <property type="entry name" value="LRR_dom_sf"/>
</dbReference>
<dbReference type="GO" id="GO:0005886">
    <property type="term" value="C:plasma membrane"/>
    <property type="evidence" value="ECO:0007669"/>
    <property type="project" value="UniProtKB-SubCell"/>
</dbReference>
<dbReference type="Proteomes" id="UP000701853">
    <property type="component" value="Chromosome 1"/>
</dbReference>
<evidence type="ECO:0000256" key="7">
    <source>
        <dbReference type="ARBA" id="ARBA00022737"/>
    </source>
</evidence>
<gene>
    <name evidence="12" type="ORF">CXB51_000379</name>
</gene>
<keyword evidence="5" id="KW-0812">Transmembrane</keyword>
<sequence>MEKLQANEHTYGCWSKTISQEGYEQVSETDYRSLVGCLLYLTQLGQTSCLLLVCYQGLCIAVTNNTFKPAKRVLRYIKGTLSYGLKFSRNEDLKLIGYTDSDWAGSKDDTKSTSEDQVDDIFTKVPMYFKELITSFSFVYKFSFVSSNVISVLGAMSDRVCNRNNDLRYLAVNDNQLEGTLLLSLTNCSELVFLNVTDNNLSDTFPRWLGILPQLRAYCQPFLPNLKALKEAEYVDNGNWYSLVVNLTIKGLELEFTLKVRMPLLTCIDLSMNGFHGEIPKVVGELRLLQALNLSHNSLTGPIPPSFGNLSALESLDLSFNKLSGKIPSQLTNLTFLEVLRFWNNNLVGPIPHGK</sequence>
<protein>
    <submittedName>
        <fullName evidence="12">Uncharacterized protein</fullName>
    </submittedName>
</protein>
<organism evidence="12 13">
    <name type="scientific">Gossypium anomalum</name>
    <dbReference type="NCBI Taxonomy" id="47600"/>
    <lineage>
        <taxon>Eukaryota</taxon>
        <taxon>Viridiplantae</taxon>
        <taxon>Streptophyta</taxon>
        <taxon>Embryophyta</taxon>
        <taxon>Tracheophyta</taxon>
        <taxon>Spermatophyta</taxon>
        <taxon>Magnoliopsida</taxon>
        <taxon>eudicotyledons</taxon>
        <taxon>Gunneridae</taxon>
        <taxon>Pentapetalae</taxon>
        <taxon>rosids</taxon>
        <taxon>malvids</taxon>
        <taxon>Malvales</taxon>
        <taxon>Malvaceae</taxon>
        <taxon>Malvoideae</taxon>
        <taxon>Gossypium</taxon>
    </lineage>
</organism>
<dbReference type="PANTHER" id="PTHR27004:SF208">
    <property type="entry name" value="LRR RECEPTOR-LIKE SERINE_THREONINE-PROTEIN KINASE GSO2"/>
    <property type="match status" value="1"/>
</dbReference>
<reference evidence="12 13" key="1">
    <citation type="journal article" date="2021" name="bioRxiv">
        <title>The Gossypium anomalum genome as a resource for cotton improvement and evolutionary analysis of hybrid incompatibility.</title>
        <authorList>
            <person name="Grover C.E."/>
            <person name="Yuan D."/>
            <person name="Arick M.A."/>
            <person name="Miller E.R."/>
            <person name="Hu G."/>
            <person name="Peterson D.G."/>
            <person name="Wendel J.F."/>
            <person name="Udall J.A."/>
        </authorList>
    </citation>
    <scope>NUCLEOTIDE SEQUENCE [LARGE SCALE GENOMIC DNA]</scope>
    <source>
        <strain evidence="12">JFW-Udall</strain>
        <tissue evidence="12">Leaf</tissue>
    </source>
</reference>
<dbReference type="EMBL" id="JAHUZN010000001">
    <property type="protein sequence ID" value="KAG8502467.1"/>
    <property type="molecule type" value="Genomic_DNA"/>
</dbReference>
<dbReference type="AlphaFoldDB" id="A0A8J5ZNB8"/>
<keyword evidence="10" id="KW-0675">Receptor</keyword>
<name>A0A8J5ZNB8_9ROSI</name>
<evidence type="ECO:0000313" key="12">
    <source>
        <dbReference type="EMBL" id="KAG8502467.1"/>
    </source>
</evidence>
<dbReference type="OrthoDB" id="994806at2759"/>
<evidence type="ECO:0000256" key="3">
    <source>
        <dbReference type="ARBA" id="ARBA00022475"/>
    </source>
</evidence>
<keyword evidence="9" id="KW-0472">Membrane</keyword>
<comment type="caution">
    <text evidence="12">The sequence shown here is derived from an EMBL/GenBank/DDBJ whole genome shotgun (WGS) entry which is preliminary data.</text>
</comment>
<evidence type="ECO:0000256" key="11">
    <source>
        <dbReference type="ARBA" id="ARBA00023180"/>
    </source>
</evidence>
<comment type="subcellular location">
    <subcellularLocation>
        <location evidence="1">Cell membrane</location>
        <topology evidence="1">Single-pass type I membrane protein</topology>
    </subcellularLocation>
</comment>
<comment type="similarity">
    <text evidence="2">Belongs to the RLP family.</text>
</comment>
<dbReference type="Gene3D" id="3.80.10.10">
    <property type="entry name" value="Ribonuclease Inhibitor"/>
    <property type="match status" value="1"/>
</dbReference>
<dbReference type="PRINTS" id="PR00019">
    <property type="entry name" value="LEURICHRPT"/>
</dbReference>
<evidence type="ECO:0000256" key="6">
    <source>
        <dbReference type="ARBA" id="ARBA00022729"/>
    </source>
</evidence>
<dbReference type="SUPFAM" id="SSF52047">
    <property type="entry name" value="RNI-like"/>
    <property type="match status" value="1"/>
</dbReference>
<keyword evidence="13" id="KW-1185">Reference proteome</keyword>
<keyword evidence="6" id="KW-0732">Signal</keyword>
<keyword evidence="7" id="KW-0677">Repeat</keyword>
<evidence type="ECO:0000256" key="9">
    <source>
        <dbReference type="ARBA" id="ARBA00023136"/>
    </source>
</evidence>
<proteinExistence type="inferred from homology"/>
<accession>A0A8J5ZNB8</accession>
<keyword evidence="4" id="KW-0433">Leucine-rich repeat</keyword>
<evidence type="ECO:0000256" key="1">
    <source>
        <dbReference type="ARBA" id="ARBA00004251"/>
    </source>
</evidence>
<evidence type="ECO:0000256" key="2">
    <source>
        <dbReference type="ARBA" id="ARBA00009592"/>
    </source>
</evidence>
<keyword evidence="8" id="KW-1133">Transmembrane helix</keyword>
<evidence type="ECO:0000313" key="13">
    <source>
        <dbReference type="Proteomes" id="UP000701853"/>
    </source>
</evidence>
<evidence type="ECO:0000256" key="4">
    <source>
        <dbReference type="ARBA" id="ARBA00022614"/>
    </source>
</evidence>
<evidence type="ECO:0000256" key="8">
    <source>
        <dbReference type="ARBA" id="ARBA00022989"/>
    </source>
</evidence>
<evidence type="ECO:0000256" key="5">
    <source>
        <dbReference type="ARBA" id="ARBA00022692"/>
    </source>
</evidence>
<keyword evidence="3" id="KW-1003">Cell membrane</keyword>
<dbReference type="Pfam" id="PF13855">
    <property type="entry name" value="LRR_8"/>
    <property type="match status" value="1"/>
</dbReference>
<dbReference type="FunFam" id="3.80.10.10:FF:000400">
    <property type="entry name" value="Nuclear pore complex protein NUP107"/>
    <property type="match status" value="1"/>
</dbReference>
<evidence type="ECO:0000256" key="10">
    <source>
        <dbReference type="ARBA" id="ARBA00023170"/>
    </source>
</evidence>
<dbReference type="PANTHER" id="PTHR27004">
    <property type="entry name" value="RECEPTOR-LIKE PROTEIN 12 ISOFORM X1"/>
    <property type="match status" value="1"/>
</dbReference>
<dbReference type="InterPro" id="IPR001611">
    <property type="entry name" value="Leu-rich_rpt"/>
</dbReference>